<evidence type="ECO:0000313" key="2">
    <source>
        <dbReference type="EMBL" id="MET1757023.1"/>
    </source>
</evidence>
<gene>
    <name evidence="2" type="ORF">ABVV53_16400</name>
</gene>
<dbReference type="Proteomes" id="UP001548713">
    <property type="component" value="Unassembled WGS sequence"/>
</dbReference>
<keyword evidence="3" id="KW-1185">Reference proteome</keyword>
<protein>
    <recommendedName>
        <fullName evidence="4">LPXTG cell wall anchor domain-containing protein</fullName>
    </recommendedName>
</protein>
<feature type="compositionally biased region" description="Low complexity" evidence="1">
    <location>
        <begin position="47"/>
        <end position="60"/>
    </location>
</feature>
<dbReference type="EMBL" id="JBEWLY010000027">
    <property type="protein sequence ID" value="MET1757023.1"/>
    <property type="molecule type" value="Genomic_DNA"/>
</dbReference>
<sequence>MILPEAALPEAAAPAIALPEALPTSAVPQSNAPMTTESAPAPMEAQPRSTPARTARTAPVAAPPVPSSLEQPRSAATEARSAPGAATAPTRNSERPMPAVQTGAVQGRDASEATPTTNERSGIPDEAMAGLLAALGLGAAGYAAMRSRRRRNGAEVDRADNGVAAAAAETRSTAPLLAPAPAVVAPATRSQPHWGSAPPQAVAATSDERSRVLEHMVAAEPDAANPFTSRKARRRRARLLLQAREAEAHQNAARFDWRTYRSASTSTSAVPPLVTA</sequence>
<evidence type="ECO:0008006" key="4">
    <source>
        <dbReference type="Google" id="ProtNLM"/>
    </source>
</evidence>
<feature type="region of interest" description="Disordered" evidence="1">
    <location>
        <begin position="21"/>
        <end position="124"/>
    </location>
</feature>
<proteinExistence type="predicted"/>
<organism evidence="2 3">
    <name type="scientific">Novosphingobium kalidii</name>
    <dbReference type="NCBI Taxonomy" id="3230299"/>
    <lineage>
        <taxon>Bacteria</taxon>
        <taxon>Pseudomonadati</taxon>
        <taxon>Pseudomonadota</taxon>
        <taxon>Alphaproteobacteria</taxon>
        <taxon>Sphingomonadales</taxon>
        <taxon>Sphingomonadaceae</taxon>
        <taxon>Novosphingobium</taxon>
    </lineage>
</organism>
<feature type="compositionally biased region" description="Polar residues" evidence="1">
    <location>
        <begin position="26"/>
        <end position="38"/>
    </location>
</feature>
<name>A0ABV2D5A0_9SPHN</name>
<reference evidence="2 3" key="1">
    <citation type="submission" date="2024-07" db="EMBL/GenBank/DDBJ databases">
        <title>Novosphingobium kalidii RD2P27.</title>
        <authorList>
            <person name="Sun J.-Q."/>
        </authorList>
    </citation>
    <scope>NUCLEOTIDE SEQUENCE [LARGE SCALE GENOMIC DNA]</scope>
    <source>
        <strain evidence="2 3">RD2P27</strain>
    </source>
</reference>
<evidence type="ECO:0000313" key="3">
    <source>
        <dbReference type="Proteomes" id="UP001548713"/>
    </source>
</evidence>
<evidence type="ECO:0000256" key="1">
    <source>
        <dbReference type="SAM" id="MobiDB-lite"/>
    </source>
</evidence>
<accession>A0ABV2D5A0</accession>
<dbReference type="RefSeq" id="WP_353985508.1">
    <property type="nucleotide sequence ID" value="NZ_JBEWLY010000027.1"/>
</dbReference>
<comment type="caution">
    <text evidence="2">The sequence shown here is derived from an EMBL/GenBank/DDBJ whole genome shotgun (WGS) entry which is preliminary data.</text>
</comment>